<dbReference type="OrthoDB" id="27226at2759"/>
<protein>
    <recommendedName>
        <fullName evidence="3">Sucrose phosphatase-like domain-containing protein</fullName>
    </recommendedName>
</protein>
<dbReference type="PROSITE" id="PS01228">
    <property type="entry name" value="COF_1"/>
    <property type="match status" value="1"/>
</dbReference>
<reference evidence="1 2" key="1">
    <citation type="submission" date="2011-02" db="EMBL/GenBank/DDBJ databases">
        <title>The Genome Sequence of Sphaeroforma arctica JP610.</title>
        <authorList>
            <consortium name="The Broad Institute Genome Sequencing Platform"/>
            <person name="Russ C."/>
            <person name="Cuomo C."/>
            <person name="Young S.K."/>
            <person name="Zeng Q."/>
            <person name="Gargeya S."/>
            <person name="Alvarado L."/>
            <person name="Berlin A."/>
            <person name="Chapman S.B."/>
            <person name="Chen Z."/>
            <person name="Freedman E."/>
            <person name="Gellesch M."/>
            <person name="Goldberg J."/>
            <person name="Griggs A."/>
            <person name="Gujja S."/>
            <person name="Heilman E."/>
            <person name="Heiman D."/>
            <person name="Howarth C."/>
            <person name="Mehta T."/>
            <person name="Neiman D."/>
            <person name="Pearson M."/>
            <person name="Roberts A."/>
            <person name="Saif S."/>
            <person name="Shea T."/>
            <person name="Shenoy N."/>
            <person name="Sisk P."/>
            <person name="Stolte C."/>
            <person name="Sykes S."/>
            <person name="White J."/>
            <person name="Yandava C."/>
            <person name="Burger G."/>
            <person name="Gray M.W."/>
            <person name="Holland P.W.H."/>
            <person name="King N."/>
            <person name="Lang F.B.F."/>
            <person name="Roger A.J."/>
            <person name="Ruiz-Trillo I."/>
            <person name="Haas B."/>
            <person name="Nusbaum C."/>
            <person name="Birren B."/>
        </authorList>
    </citation>
    <scope>NUCLEOTIDE SEQUENCE [LARGE SCALE GENOMIC DNA]</scope>
    <source>
        <strain evidence="1 2">JP610</strain>
    </source>
</reference>
<dbReference type="GO" id="GO:0016791">
    <property type="term" value="F:phosphatase activity"/>
    <property type="evidence" value="ECO:0007669"/>
    <property type="project" value="TreeGrafter"/>
</dbReference>
<dbReference type="EMBL" id="KQ243639">
    <property type="protein sequence ID" value="KNC75416.1"/>
    <property type="molecule type" value="Genomic_DNA"/>
</dbReference>
<accession>A0A0L0FG21</accession>
<proteinExistence type="predicted"/>
<dbReference type="InterPro" id="IPR006379">
    <property type="entry name" value="HAD-SF_hydro_IIB"/>
</dbReference>
<sequence>MSVEDTALLHPDVVEFMRIGKPSLIVTDVDGTLLNPAHEVTARTLEVLKKVTGDLQIPVLFATGKTFPSTMHVRKELGMLDDPRCIGLNVNGLVIHDHTGKTIQSTTIDASISTQIFRMAWARGHAVVIYCDDRILSRDHNAFVDILPHYGEP</sequence>
<dbReference type="Proteomes" id="UP000054560">
    <property type="component" value="Unassembled WGS sequence"/>
</dbReference>
<dbReference type="SUPFAM" id="SSF56784">
    <property type="entry name" value="HAD-like"/>
    <property type="match status" value="1"/>
</dbReference>
<dbReference type="NCBIfam" id="TIGR01484">
    <property type="entry name" value="HAD-SF-IIB"/>
    <property type="match status" value="1"/>
</dbReference>
<keyword evidence="2" id="KW-1185">Reference proteome</keyword>
<evidence type="ECO:0000313" key="1">
    <source>
        <dbReference type="EMBL" id="KNC75416.1"/>
    </source>
</evidence>
<evidence type="ECO:0000313" key="2">
    <source>
        <dbReference type="Proteomes" id="UP000054560"/>
    </source>
</evidence>
<dbReference type="STRING" id="667725.A0A0L0FG21"/>
<dbReference type="InterPro" id="IPR023214">
    <property type="entry name" value="HAD_sf"/>
</dbReference>
<dbReference type="RefSeq" id="XP_014149318.1">
    <property type="nucleotide sequence ID" value="XM_014293843.1"/>
</dbReference>
<dbReference type="Gene3D" id="3.40.50.1000">
    <property type="entry name" value="HAD superfamily/HAD-like"/>
    <property type="match status" value="1"/>
</dbReference>
<dbReference type="InterPro" id="IPR036412">
    <property type="entry name" value="HAD-like_sf"/>
</dbReference>
<dbReference type="Pfam" id="PF08282">
    <property type="entry name" value="Hydrolase_3"/>
    <property type="match status" value="1"/>
</dbReference>
<dbReference type="PANTHER" id="PTHR10000">
    <property type="entry name" value="PHOSPHOSERINE PHOSPHATASE"/>
    <property type="match status" value="1"/>
</dbReference>
<organism evidence="1 2">
    <name type="scientific">Sphaeroforma arctica JP610</name>
    <dbReference type="NCBI Taxonomy" id="667725"/>
    <lineage>
        <taxon>Eukaryota</taxon>
        <taxon>Ichthyosporea</taxon>
        <taxon>Ichthyophonida</taxon>
        <taxon>Sphaeroforma</taxon>
    </lineage>
</organism>
<dbReference type="GO" id="GO:0000287">
    <property type="term" value="F:magnesium ion binding"/>
    <property type="evidence" value="ECO:0007669"/>
    <property type="project" value="TreeGrafter"/>
</dbReference>
<dbReference type="PANTHER" id="PTHR10000:SF8">
    <property type="entry name" value="HAD SUPERFAMILY HYDROLASE-LIKE, TYPE 3"/>
    <property type="match status" value="1"/>
</dbReference>
<dbReference type="Gene3D" id="3.30.1240.10">
    <property type="match status" value="1"/>
</dbReference>
<feature type="non-terminal residue" evidence="1">
    <location>
        <position position="153"/>
    </location>
</feature>
<evidence type="ECO:0008006" key="3">
    <source>
        <dbReference type="Google" id="ProtNLM"/>
    </source>
</evidence>
<name>A0A0L0FG21_9EUKA</name>
<dbReference type="AlphaFoldDB" id="A0A0L0FG21"/>
<dbReference type="GO" id="GO:0005829">
    <property type="term" value="C:cytosol"/>
    <property type="evidence" value="ECO:0007669"/>
    <property type="project" value="TreeGrafter"/>
</dbReference>
<gene>
    <name evidence="1" type="ORF">SARC_12057</name>
</gene>
<dbReference type="GeneID" id="25912561"/>